<evidence type="ECO:0000313" key="3">
    <source>
        <dbReference type="Proteomes" id="UP001202248"/>
    </source>
</evidence>
<sequence>MIALQIIIIILTVAYIIYVCHKQSTEHNRRQQDEKDLILAKQRLTDASDDLKHIEEELFPLVNEQFGLEYAEKIRNGIVTIGMPSTFLTMAWGHPQRIERHESRKEEHWFYKEQESNDVTQTQVVIQNQQVIKLKDF</sequence>
<accession>A0ABS9SLL0</accession>
<reference evidence="2 3" key="1">
    <citation type="submission" date="2022-02" db="EMBL/GenBank/DDBJ databases">
        <authorList>
            <person name="Min J."/>
        </authorList>
    </citation>
    <scope>NUCLEOTIDE SEQUENCE [LARGE SCALE GENOMIC DNA]</scope>
    <source>
        <strain evidence="2 3">GR10-1</strain>
    </source>
</reference>
<evidence type="ECO:0000313" key="2">
    <source>
        <dbReference type="EMBL" id="MCH5599225.1"/>
    </source>
</evidence>
<keyword evidence="1" id="KW-1133">Transmembrane helix</keyword>
<keyword evidence="1" id="KW-0812">Transmembrane</keyword>
<keyword evidence="1" id="KW-0472">Membrane</keyword>
<proteinExistence type="predicted"/>
<gene>
    <name evidence="2" type="ORF">MKP09_15570</name>
</gene>
<feature type="transmembrane region" description="Helical" evidence="1">
    <location>
        <begin position="6"/>
        <end position="21"/>
    </location>
</feature>
<dbReference type="RefSeq" id="WP_240830904.1">
    <property type="nucleotide sequence ID" value="NZ_JAKWBL010000003.1"/>
</dbReference>
<name>A0ABS9SLL0_9BACT</name>
<evidence type="ECO:0000256" key="1">
    <source>
        <dbReference type="SAM" id="Phobius"/>
    </source>
</evidence>
<keyword evidence="3" id="KW-1185">Reference proteome</keyword>
<comment type="caution">
    <text evidence="2">The sequence shown here is derived from an EMBL/GenBank/DDBJ whole genome shotgun (WGS) entry which is preliminary data.</text>
</comment>
<dbReference type="Proteomes" id="UP001202248">
    <property type="component" value="Unassembled WGS sequence"/>
</dbReference>
<protein>
    <submittedName>
        <fullName evidence="2">Uncharacterized protein</fullName>
    </submittedName>
</protein>
<organism evidence="2 3">
    <name type="scientific">Niabella ginsengisoli</name>
    <dbReference type="NCBI Taxonomy" id="522298"/>
    <lineage>
        <taxon>Bacteria</taxon>
        <taxon>Pseudomonadati</taxon>
        <taxon>Bacteroidota</taxon>
        <taxon>Chitinophagia</taxon>
        <taxon>Chitinophagales</taxon>
        <taxon>Chitinophagaceae</taxon>
        <taxon>Niabella</taxon>
    </lineage>
</organism>
<dbReference type="EMBL" id="JAKWBL010000003">
    <property type="protein sequence ID" value="MCH5599225.1"/>
    <property type="molecule type" value="Genomic_DNA"/>
</dbReference>